<dbReference type="Pfam" id="PF03551">
    <property type="entry name" value="PadR"/>
    <property type="match status" value="1"/>
</dbReference>
<dbReference type="Proteomes" id="UP000219514">
    <property type="component" value="Unassembled WGS sequence"/>
</dbReference>
<evidence type="ECO:0000259" key="2">
    <source>
        <dbReference type="Pfam" id="PF03551"/>
    </source>
</evidence>
<dbReference type="InterPro" id="IPR005149">
    <property type="entry name" value="Tscrpt_reg_PadR_N"/>
</dbReference>
<feature type="region of interest" description="Disordered" evidence="1">
    <location>
        <begin position="185"/>
        <end position="208"/>
    </location>
</feature>
<dbReference type="PANTHER" id="PTHR43252">
    <property type="entry name" value="TRANSCRIPTIONAL REGULATOR YQJI"/>
    <property type="match status" value="1"/>
</dbReference>
<reference evidence="3 4" key="1">
    <citation type="submission" date="2017-09" db="EMBL/GenBank/DDBJ databases">
        <authorList>
            <person name="Ehlers B."/>
            <person name="Leendertz F.H."/>
        </authorList>
    </citation>
    <scope>NUCLEOTIDE SEQUENCE [LARGE SCALE GENOMIC DNA]</scope>
    <source>
        <strain evidence="3 4">DSM 46844</strain>
    </source>
</reference>
<sequence length="208" mass="23056">MSSAGALTTTSYAILSLLAVRPSWSTYELTRQMDRSVGRMWPRAQSKLYEEPKKLVAHGLATARSEAVGQRSRTIYAITDEGRQALAAWHREPGNGPVLEFEQLLKLAFAEHGTTADALGTLAAARRWAEERNVANRTAAEAYAPGDGPFPERLPENLLVGRFLTDFYRLVAEWADWATSQVQQWPEDPGRASADGAQVAETARRARW</sequence>
<dbReference type="InterPro" id="IPR036388">
    <property type="entry name" value="WH-like_DNA-bd_sf"/>
</dbReference>
<dbReference type="SUPFAM" id="SSF46785">
    <property type="entry name" value="Winged helix' DNA-binding domain"/>
    <property type="match status" value="1"/>
</dbReference>
<evidence type="ECO:0000256" key="1">
    <source>
        <dbReference type="SAM" id="MobiDB-lite"/>
    </source>
</evidence>
<dbReference type="AlphaFoldDB" id="A0A285E595"/>
<proteinExistence type="predicted"/>
<name>A0A285E595_9ACTN</name>
<gene>
    <name evidence="3" type="ORF">SAMN06893097_10138</name>
</gene>
<dbReference type="EMBL" id="OBDO01000001">
    <property type="protein sequence ID" value="SNX94249.1"/>
    <property type="molecule type" value="Genomic_DNA"/>
</dbReference>
<dbReference type="PANTHER" id="PTHR43252:SF2">
    <property type="entry name" value="TRANSCRIPTION REGULATOR, PADR-LIKE FAMILY"/>
    <property type="match status" value="1"/>
</dbReference>
<evidence type="ECO:0000313" key="4">
    <source>
        <dbReference type="Proteomes" id="UP000219514"/>
    </source>
</evidence>
<feature type="domain" description="Transcription regulator PadR N-terminal" evidence="2">
    <location>
        <begin position="14"/>
        <end position="87"/>
    </location>
</feature>
<dbReference type="RefSeq" id="WP_097203376.1">
    <property type="nucleotide sequence ID" value="NZ_JACHXB010000001.1"/>
</dbReference>
<dbReference type="Gene3D" id="1.10.10.10">
    <property type="entry name" value="Winged helix-like DNA-binding domain superfamily/Winged helix DNA-binding domain"/>
    <property type="match status" value="1"/>
</dbReference>
<evidence type="ECO:0000313" key="3">
    <source>
        <dbReference type="EMBL" id="SNX94249.1"/>
    </source>
</evidence>
<organism evidence="3 4">
    <name type="scientific">Geodermatophilus sabuli</name>
    <dbReference type="NCBI Taxonomy" id="1564158"/>
    <lineage>
        <taxon>Bacteria</taxon>
        <taxon>Bacillati</taxon>
        <taxon>Actinomycetota</taxon>
        <taxon>Actinomycetes</taxon>
        <taxon>Geodermatophilales</taxon>
        <taxon>Geodermatophilaceae</taxon>
        <taxon>Geodermatophilus</taxon>
    </lineage>
</organism>
<keyword evidence="4" id="KW-1185">Reference proteome</keyword>
<accession>A0A285E595</accession>
<protein>
    <submittedName>
        <fullName evidence="3">Transcriptional regulator, PadR family</fullName>
    </submittedName>
</protein>
<dbReference type="InterPro" id="IPR036390">
    <property type="entry name" value="WH_DNA-bd_sf"/>
</dbReference>
<dbReference type="OrthoDB" id="3186544at2"/>